<keyword evidence="2" id="KW-0436">Ligase</keyword>
<dbReference type="RefSeq" id="WP_184055534.1">
    <property type="nucleotide sequence ID" value="NZ_JACIJK010000003.1"/>
</dbReference>
<dbReference type="AlphaFoldDB" id="A0A7W9ETN1"/>
<name>A0A7W9ETN1_9SPHN</name>
<accession>A0A7W9ETN1</accession>
<dbReference type="InterPro" id="IPR042099">
    <property type="entry name" value="ANL_N_sf"/>
</dbReference>
<dbReference type="InterPro" id="IPR045851">
    <property type="entry name" value="AMP-bd_C_sf"/>
</dbReference>
<comment type="caution">
    <text evidence="2">The sequence shown here is derived from an EMBL/GenBank/DDBJ whole genome shotgun (WGS) entry which is preliminary data.</text>
</comment>
<dbReference type="Gene3D" id="3.40.50.12780">
    <property type="entry name" value="N-terminal domain of ligase-like"/>
    <property type="match status" value="1"/>
</dbReference>
<evidence type="ECO:0000313" key="3">
    <source>
        <dbReference type="Proteomes" id="UP000546200"/>
    </source>
</evidence>
<evidence type="ECO:0000313" key="2">
    <source>
        <dbReference type="EMBL" id="MBB5714320.1"/>
    </source>
</evidence>
<reference evidence="2 3" key="1">
    <citation type="submission" date="2020-08" db="EMBL/GenBank/DDBJ databases">
        <title>Genomic Encyclopedia of Type Strains, Phase IV (KMG-IV): sequencing the most valuable type-strain genomes for metagenomic binning, comparative biology and taxonomic classification.</title>
        <authorList>
            <person name="Goeker M."/>
        </authorList>
    </citation>
    <scope>NUCLEOTIDE SEQUENCE [LARGE SCALE GENOMIC DNA]</scope>
    <source>
        <strain evidence="2 3">DSM 100044</strain>
    </source>
</reference>
<feature type="domain" description="AMP-dependent synthetase/ligase" evidence="1">
    <location>
        <begin position="109"/>
        <end position="303"/>
    </location>
</feature>
<dbReference type="PANTHER" id="PTHR43767:SF10">
    <property type="entry name" value="SURFACTIN SYNTHASE SUBUNIT 1"/>
    <property type="match status" value="1"/>
</dbReference>
<dbReference type="EMBL" id="JACIJK010000003">
    <property type="protein sequence ID" value="MBB5714320.1"/>
    <property type="molecule type" value="Genomic_DNA"/>
</dbReference>
<protein>
    <submittedName>
        <fullName evidence="2">Acyl-CoA synthetase (AMP-forming)/AMP-acid ligase II</fullName>
    </submittedName>
</protein>
<proteinExistence type="predicted"/>
<dbReference type="GO" id="GO:0016874">
    <property type="term" value="F:ligase activity"/>
    <property type="evidence" value="ECO:0007669"/>
    <property type="project" value="UniProtKB-KW"/>
</dbReference>
<dbReference type="Proteomes" id="UP000546200">
    <property type="component" value="Unassembled WGS sequence"/>
</dbReference>
<sequence length="463" mass="49857">MSPATDSGTDLRASIRAALEGRSGFEATDGDTAFSAVPVQDWAAYARQFLFWKTSNSLIAVRHLLEAIDAGVVPILVPPRIPAHKLSTLRLDHPGFGYFDGEEIEPVPAPVHVHADAILCVLTSGSTGKPKLVAASDAGLTAGIRAIHASQHLEEIASTGVVLPLAYSFALVNQLLWAVLFERRLVLLPGMVDPASTLDMARREHVAMLCMVAAQVQTLAALGFDAEEALASVKIVNLAGSTFPLSHLGSLRAMFPSARFFNNYGCTEAMPRLTAAEVVSDDHPVTLVGRPIAGVSIRIAGEDPDVGPIEFKSASASIGLLRPDGTVEPHGEWIASGDLGRFDNGDLHVLGRHDQVVKLGGERVSLLEIEYALQSADMSSIAAWAEPGDREGEAVLVAVMAGQEPPTTAELMRHLRERLPRPMWPSRMLWAEEWPLLPNGKTDRVELQRLVRSDSLPRLYPAN</sequence>
<dbReference type="Gene3D" id="3.30.300.30">
    <property type="match status" value="1"/>
</dbReference>
<organism evidence="2 3">
    <name type="scientific">Sphingomonas aerophila</name>
    <dbReference type="NCBI Taxonomy" id="1344948"/>
    <lineage>
        <taxon>Bacteria</taxon>
        <taxon>Pseudomonadati</taxon>
        <taxon>Pseudomonadota</taxon>
        <taxon>Alphaproteobacteria</taxon>
        <taxon>Sphingomonadales</taxon>
        <taxon>Sphingomonadaceae</taxon>
        <taxon>Sphingomonas</taxon>
    </lineage>
</organism>
<gene>
    <name evidence="2" type="ORF">FHS94_001151</name>
</gene>
<dbReference type="InterPro" id="IPR000873">
    <property type="entry name" value="AMP-dep_synth/lig_dom"/>
</dbReference>
<dbReference type="PANTHER" id="PTHR43767">
    <property type="entry name" value="LONG-CHAIN-FATTY-ACID--COA LIGASE"/>
    <property type="match status" value="1"/>
</dbReference>
<dbReference type="Pfam" id="PF00501">
    <property type="entry name" value="AMP-binding"/>
    <property type="match status" value="1"/>
</dbReference>
<dbReference type="SUPFAM" id="SSF56801">
    <property type="entry name" value="Acetyl-CoA synthetase-like"/>
    <property type="match status" value="1"/>
</dbReference>
<evidence type="ECO:0000259" key="1">
    <source>
        <dbReference type="Pfam" id="PF00501"/>
    </source>
</evidence>
<dbReference type="InterPro" id="IPR050237">
    <property type="entry name" value="ATP-dep_AMP-bd_enzyme"/>
</dbReference>
<keyword evidence="3" id="KW-1185">Reference proteome</keyword>